<name>A0A1H2C5H8_MUCMA</name>
<dbReference type="Proteomes" id="UP000199679">
    <property type="component" value="Chromosome I"/>
</dbReference>
<evidence type="ECO:0000313" key="2">
    <source>
        <dbReference type="Proteomes" id="UP000199679"/>
    </source>
</evidence>
<dbReference type="OrthoDB" id="793718at2"/>
<keyword evidence="2" id="KW-1185">Reference proteome</keyword>
<gene>
    <name evidence="1" type="ORF">SAMN05216490_4632</name>
</gene>
<accession>A0A1H2C5H8</accession>
<protein>
    <recommendedName>
        <fullName evidence="3">Fumarate hydratase</fullName>
    </recommendedName>
</protein>
<organism evidence="1 2">
    <name type="scientific">Mucilaginibacter mallensis</name>
    <dbReference type="NCBI Taxonomy" id="652787"/>
    <lineage>
        <taxon>Bacteria</taxon>
        <taxon>Pseudomonadati</taxon>
        <taxon>Bacteroidota</taxon>
        <taxon>Sphingobacteriia</taxon>
        <taxon>Sphingobacteriales</taxon>
        <taxon>Sphingobacteriaceae</taxon>
        <taxon>Mucilaginibacter</taxon>
    </lineage>
</organism>
<dbReference type="EMBL" id="LT629740">
    <property type="protein sequence ID" value="SDT65497.1"/>
    <property type="molecule type" value="Genomic_DNA"/>
</dbReference>
<sequence length="174" mass="20121">MQIPFSFRLSAFTFLTAFVFIMVCSSCWMNPNTQTPGQSYLQGEWQQDSVPGQKQLLTYSLYHFRFTCDSFFVSIKSFSKVNYGADSCMKGGHWTEYTRGHYEQRNDTLFLKGQFCNLDYTIKEDPGCFRIGVYEEFFKVTKKTDSLVQLSSTTGVIPIDARLIKRNTCHIKPL</sequence>
<reference evidence="1 2" key="1">
    <citation type="submission" date="2016-10" db="EMBL/GenBank/DDBJ databases">
        <authorList>
            <person name="de Groot N.N."/>
        </authorList>
    </citation>
    <scope>NUCLEOTIDE SEQUENCE [LARGE SCALE GENOMIC DNA]</scope>
    <source>
        <strain evidence="1 2">MP1X4</strain>
    </source>
</reference>
<proteinExistence type="predicted"/>
<evidence type="ECO:0008006" key="3">
    <source>
        <dbReference type="Google" id="ProtNLM"/>
    </source>
</evidence>
<dbReference type="AlphaFoldDB" id="A0A1H2C5H8"/>
<dbReference type="STRING" id="652787.SAMN05216490_4632"/>
<dbReference type="RefSeq" id="WP_157682325.1">
    <property type="nucleotide sequence ID" value="NZ_LT629740.1"/>
</dbReference>
<evidence type="ECO:0000313" key="1">
    <source>
        <dbReference type="EMBL" id="SDT65497.1"/>
    </source>
</evidence>